<feature type="transmembrane region" description="Helical" evidence="1">
    <location>
        <begin position="270"/>
        <end position="289"/>
    </location>
</feature>
<comment type="caution">
    <text evidence="2">The sequence shown here is derived from an EMBL/GenBank/DDBJ whole genome shotgun (WGS) entry which is preliminary data.</text>
</comment>
<dbReference type="EMBL" id="BAAASX010000004">
    <property type="protein sequence ID" value="GAA2336599.1"/>
    <property type="molecule type" value="Genomic_DNA"/>
</dbReference>
<feature type="transmembrane region" description="Helical" evidence="1">
    <location>
        <begin position="126"/>
        <end position="147"/>
    </location>
</feature>
<proteinExistence type="predicted"/>
<keyword evidence="3" id="KW-1185">Reference proteome</keyword>
<feature type="transmembrane region" description="Helical" evidence="1">
    <location>
        <begin position="64"/>
        <end position="87"/>
    </location>
</feature>
<evidence type="ECO:0000256" key="1">
    <source>
        <dbReference type="SAM" id="Phobius"/>
    </source>
</evidence>
<evidence type="ECO:0000313" key="3">
    <source>
        <dbReference type="Proteomes" id="UP001501584"/>
    </source>
</evidence>
<gene>
    <name evidence="2" type="ORF">GCM10010403_30960</name>
</gene>
<name>A0ABN3FSK2_9ACTN</name>
<feature type="transmembrane region" description="Helical" evidence="1">
    <location>
        <begin position="153"/>
        <end position="171"/>
    </location>
</feature>
<keyword evidence="1" id="KW-1133">Transmembrane helix</keyword>
<keyword evidence="1" id="KW-0472">Membrane</keyword>
<sequence length="403" mass="43378">MDSAASDPGRHEPPVTVEAAAEGAFGSPDWAGSVVTRTDRHPCAHRLWFRHLNTGGRVRRVGGVVALAASWTVIGFGLIVALVLLLLGDRAAAFIGLLVGVGTALLAFGAVALASAWRRPHRPHDAAIVAASVGFLMFLIAVALFVIVARLYAAPLLAVPFAVVLWQLFWFRQVLYGRDSCRTYPGYATAVRAMLRHDPGLYAVLPEPDRFRLERCPHRLRFGELRRAAQVMSVVNTVLLLAYFAALLWLMFVLVSRPEFGRAGPGHEAVAFLAAGAVMMLNMPGFLELKVRSQRYHRAAVGWYPAAFTGYALTAAVGFWSAVVLGGPATLVVTLLAAYWAYSAWVALTRLPPRSACGAMQAPPPVVQKMLKPGVEAAGLSGIRPSRERISRSRGGGARALRG</sequence>
<protein>
    <submittedName>
        <fullName evidence="2">Uncharacterized protein</fullName>
    </submittedName>
</protein>
<organism evidence="2 3">
    <name type="scientific">Glycomyces rutgersensis</name>
    <dbReference type="NCBI Taxonomy" id="58115"/>
    <lineage>
        <taxon>Bacteria</taxon>
        <taxon>Bacillati</taxon>
        <taxon>Actinomycetota</taxon>
        <taxon>Actinomycetes</taxon>
        <taxon>Glycomycetales</taxon>
        <taxon>Glycomycetaceae</taxon>
        <taxon>Glycomyces</taxon>
    </lineage>
</organism>
<feature type="transmembrane region" description="Helical" evidence="1">
    <location>
        <begin position="301"/>
        <end position="323"/>
    </location>
</feature>
<keyword evidence="1" id="KW-0812">Transmembrane</keyword>
<accession>A0ABN3FSK2</accession>
<reference evidence="2 3" key="1">
    <citation type="journal article" date="2019" name="Int. J. Syst. Evol. Microbiol.">
        <title>The Global Catalogue of Microorganisms (GCM) 10K type strain sequencing project: providing services to taxonomists for standard genome sequencing and annotation.</title>
        <authorList>
            <consortium name="The Broad Institute Genomics Platform"/>
            <consortium name="The Broad Institute Genome Sequencing Center for Infectious Disease"/>
            <person name="Wu L."/>
            <person name="Ma J."/>
        </authorList>
    </citation>
    <scope>NUCLEOTIDE SEQUENCE [LARGE SCALE GENOMIC DNA]</scope>
    <source>
        <strain evidence="2 3">JCM 6238</strain>
    </source>
</reference>
<dbReference type="Proteomes" id="UP001501584">
    <property type="component" value="Unassembled WGS sequence"/>
</dbReference>
<feature type="transmembrane region" description="Helical" evidence="1">
    <location>
        <begin position="329"/>
        <end position="348"/>
    </location>
</feature>
<feature type="transmembrane region" description="Helical" evidence="1">
    <location>
        <begin position="228"/>
        <end position="250"/>
    </location>
</feature>
<evidence type="ECO:0000313" key="2">
    <source>
        <dbReference type="EMBL" id="GAA2336599.1"/>
    </source>
</evidence>
<feature type="transmembrane region" description="Helical" evidence="1">
    <location>
        <begin position="93"/>
        <end position="114"/>
    </location>
</feature>